<dbReference type="EMBL" id="JTDE01001474">
    <property type="protein sequence ID" value="KAF7258902.1"/>
    <property type="molecule type" value="Genomic_DNA"/>
</dbReference>
<comment type="caution">
    <text evidence="1">The sequence shown here is derived from an EMBL/GenBank/DDBJ whole genome shotgun (WGS) entry which is preliminary data.</text>
</comment>
<gene>
    <name evidence="1" type="ORF">EG68_03754</name>
</gene>
<protein>
    <submittedName>
        <fullName evidence="1">Uncharacterized protein</fullName>
    </submittedName>
</protein>
<dbReference type="Proteomes" id="UP000822476">
    <property type="component" value="Unassembled WGS sequence"/>
</dbReference>
<organism evidence="1 2">
    <name type="scientific">Paragonimus skrjabini miyazakii</name>
    <dbReference type="NCBI Taxonomy" id="59628"/>
    <lineage>
        <taxon>Eukaryota</taxon>
        <taxon>Metazoa</taxon>
        <taxon>Spiralia</taxon>
        <taxon>Lophotrochozoa</taxon>
        <taxon>Platyhelminthes</taxon>
        <taxon>Trematoda</taxon>
        <taxon>Digenea</taxon>
        <taxon>Plagiorchiida</taxon>
        <taxon>Troglotremata</taxon>
        <taxon>Troglotrematidae</taxon>
        <taxon>Paragonimus</taxon>
    </lineage>
</organism>
<keyword evidence="2" id="KW-1185">Reference proteome</keyword>
<evidence type="ECO:0000313" key="1">
    <source>
        <dbReference type="EMBL" id="KAF7258902.1"/>
    </source>
</evidence>
<accession>A0A8S9YW99</accession>
<reference evidence="1" key="1">
    <citation type="submission" date="2019-07" db="EMBL/GenBank/DDBJ databases">
        <title>Annotation for the trematode Paragonimus miyazaki's.</title>
        <authorList>
            <person name="Choi Y.-J."/>
        </authorList>
    </citation>
    <scope>NUCLEOTIDE SEQUENCE</scope>
    <source>
        <strain evidence="1">Japan</strain>
    </source>
</reference>
<sequence>MFGEVVLDLFLETGRNQLEYCASPLVHHLFIKLDVVRDSDVPVLVRSLPCTIADSLRKYHHTKLRASIILTPF</sequence>
<name>A0A8S9YW99_9TREM</name>
<proteinExistence type="predicted"/>
<dbReference type="AlphaFoldDB" id="A0A8S9YW99"/>
<evidence type="ECO:0000313" key="2">
    <source>
        <dbReference type="Proteomes" id="UP000822476"/>
    </source>
</evidence>